<dbReference type="AlphaFoldDB" id="A0AAV6VJF5"/>
<name>A0AAV6VJF5_9ARAC</name>
<evidence type="ECO:0000313" key="1">
    <source>
        <dbReference type="EMBL" id="KAG8196044.1"/>
    </source>
</evidence>
<reference evidence="1 2" key="1">
    <citation type="journal article" date="2022" name="Nat. Ecol. Evol.">
        <title>A masculinizing supergene underlies an exaggerated male reproductive morph in a spider.</title>
        <authorList>
            <person name="Hendrickx F."/>
            <person name="De Corte Z."/>
            <person name="Sonet G."/>
            <person name="Van Belleghem S.M."/>
            <person name="Kostlbacher S."/>
            <person name="Vangestel C."/>
        </authorList>
    </citation>
    <scope>NUCLEOTIDE SEQUENCE [LARGE SCALE GENOMIC DNA]</scope>
    <source>
        <strain evidence="1">W744_W776</strain>
    </source>
</reference>
<dbReference type="EMBL" id="JAFNEN010000075">
    <property type="protein sequence ID" value="KAG8196044.1"/>
    <property type="molecule type" value="Genomic_DNA"/>
</dbReference>
<organism evidence="1 2">
    <name type="scientific">Oedothorax gibbosus</name>
    <dbReference type="NCBI Taxonomy" id="931172"/>
    <lineage>
        <taxon>Eukaryota</taxon>
        <taxon>Metazoa</taxon>
        <taxon>Ecdysozoa</taxon>
        <taxon>Arthropoda</taxon>
        <taxon>Chelicerata</taxon>
        <taxon>Arachnida</taxon>
        <taxon>Araneae</taxon>
        <taxon>Araneomorphae</taxon>
        <taxon>Entelegynae</taxon>
        <taxon>Araneoidea</taxon>
        <taxon>Linyphiidae</taxon>
        <taxon>Erigoninae</taxon>
        <taxon>Oedothorax</taxon>
    </lineage>
</organism>
<keyword evidence="2" id="KW-1185">Reference proteome</keyword>
<evidence type="ECO:0000313" key="2">
    <source>
        <dbReference type="Proteomes" id="UP000827092"/>
    </source>
</evidence>
<proteinExistence type="predicted"/>
<gene>
    <name evidence="1" type="ORF">JTE90_029013</name>
</gene>
<dbReference type="Proteomes" id="UP000827092">
    <property type="component" value="Unassembled WGS sequence"/>
</dbReference>
<sequence>MVSKSPLGVGREGAGLALESKVGVKGGDMWVKLEADVFRDFAGGSALTNQAPFFGIPDDDSVIGGNVPYERLFAGGPVGSMERGT</sequence>
<comment type="caution">
    <text evidence="1">The sequence shown here is derived from an EMBL/GenBank/DDBJ whole genome shotgun (WGS) entry which is preliminary data.</text>
</comment>
<accession>A0AAV6VJF5</accession>
<protein>
    <submittedName>
        <fullName evidence="1">Uncharacterized protein</fullName>
    </submittedName>
</protein>